<dbReference type="PANTHER" id="PTHR23501:SF92">
    <property type="entry name" value="GLUTATHIONE EXCHANGER 1-RELATED"/>
    <property type="match status" value="1"/>
</dbReference>
<evidence type="ECO:0000256" key="7">
    <source>
        <dbReference type="ARBA" id="ARBA00023136"/>
    </source>
</evidence>
<keyword evidence="5 8" id="KW-1133">Transmembrane helix</keyword>
<evidence type="ECO:0000256" key="4">
    <source>
        <dbReference type="ARBA" id="ARBA00022692"/>
    </source>
</evidence>
<protein>
    <recommendedName>
        <fullName evidence="11">Siderophore iron transporter 1</fullName>
    </recommendedName>
</protein>
<dbReference type="EMBL" id="GG692395">
    <property type="protein sequence ID" value="EER35338.1"/>
    <property type="molecule type" value="Genomic_DNA"/>
</dbReference>
<dbReference type="eggNOG" id="KOG0254">
    <property type="taxonomic scope" value="Eukaryota"/>
</dbReference>
<evidence type="ECO:0000256" key="1">
    <source>
        <dbReference type="ARBA" id="ARBA00004127"/>
    </source>
</evidence>
<dbReference type="AlphaFoldDB" id="C5M1Y8"/>
<dbReference type="RefSeq" id="XP_002545296.1">
    <property type="nucleotide sequence ID" value="XM_002545250.1"/>
</dbReference>
<feature type="transmembrane region" description="Helical" evidence="8">
    <location>
        <begin position="96"/>
        <end position="116"/>
    </location>
</feature>
<organism evidence="9 10">
    <name type="scientific">Candida tropicalis (strain ATCC MYA-3404 / T1)</name>
    <name type="common">Yeast</name>
    <dbReference type="NCBI Taxonomy" id="294747"/>
    <lineage>
        <taxon>Eukaryota</taxon>
        <taxon>Fungi</taxon>
        <taxon>Dikarya</taxon>
        <taxon>Ascomycota</taxon>
        <taxon>Saccharomycotina</taxon>
        <taxon>Pichiomycetes</taxon>
        <taxon>Debaryomycetaceae</taxon>
        <taxon>Candida/Lodderomyces clade</taxon>
        <taxon>Candida</taxon>
    </lineage>
</organism>
<dbReference type="Gene3D" id="1.20.1250.20">
    <property type="entry name" value="MFS general substrate transporter like domains"/>
    <property type="match status" value="1"/>
</dbReference>
<evidence type="ECO:0000256" key="6">
    <source>
        <dbReference type="ARBA" id="ARBA00023065"/>
    </source>
</evidence>
<evidence type="ECO:0000256" key="5">
    <source>
        <dbReference type="ARBA" id="ARBA00022989"/>
    </source>
</evidence>
<evidence type="ECO:0000256" key="3">
    <source>
        <dbReference type="ARBA" id="ARBA00022448"/>
    </source>
</evidence>
<dbReference type="OrthoDB" id="2241241at2759"/>
<comment type="subcellular location">
    <subcellularLocation>
        <location evidence="1">Endomembrane system</location>
        <topology evidence="1">Multi-pass membrane protein</topology>
    </subcellularLocation>
</comment>
<keyword evidence="4 8" id="KW-0812">Transmembrane</keyword>
<comment type="similarity">
    <text evidence="2">Belongs to the major facilitator superfamily.</text>
</comment>
<evidence type="ECO:0008006" key="11">
    <source>
        <dbReference type="Google" id="ProtNLM"/>
    </source>
</evidence>
<evidence type="ECO:0000313" key="9">
    <source>
        <dbReference type="EMBL" id="EER35338.1"/>
    </source>
</evidence>
<dbReference type="GO" id="GO:0005886">
    <property type="term" value="C:plasma membrane"/>
    <property type="evidence" value="ECO:0007669"/>
    <property type="project" value="TreeGrafter"/>
</dbReference>
<dbReference type="HOGENOM" id="CLU_012970_2_1_1"/>
<sequence>MAMGDWNVCFCFSIKLYSITWMFSSYDISCKNNEEWKQLNHEFVQSFNKQNFKKSFINLFWEIDFVGMILFMVSLSCILVPFTIAGGVRTQWQRAAIIVPLVIGFVLIPIAIVWEAKFAKAPIMPLQLMKDRGVWAAICIAMLVYWIRDMPGEALYTVLVVGLNSSTKAATRITRLFVFVGTSVGLVLGLIVTRIRRVKPFIVFGSLTWFGAMGILLHYRGSLDGINHKSATDGIIGGLCLMGFGAGLINFTTRVAISTVTNHEYMAVMISFYLASYSIGSAIGSAVVGAIWTQRMYDTILRRMNDLGLPNAQELAQDVYESPFDFIKEHTWGTPTRIAVVLAYSEIQRILCIVGLALCAPMLFVTLCLRDHKLESVQSLEEGERYAGNGKQVDVVVNRYDDDIILNYLKKLVGIKKKEKKPTESNGEPY</sequence>
<dbReference type="GO" id="GO:0015343">
    <property type="term" value="F:siderophore-iron transmembrane transporter activity"/>
    <property type="evidence" value="ECO:0007669"/>
    <property type="project" value="TreeGrafter"/>
</dbReference>
<dbReference type="Proteomes" id="UP000002037">
    <property type="component" value="Unassembled WGS sequence"/>
</dbReference>
<feature type="transmembrane region" description="Helical" evidence="8">
    <location>
        <begin position="128"/>
        <end position="147"/>
    </location>
</feature>
<dbReference type="KEGG" id="ctp:CTRG_00077"/>
<feature type="transmembrane region" description="Helical" evidence="8">
    <location>
        <begin position="265"/>
        <end position="292"/>
    </location>
</feature>
<evidence type="ECO:0000313" key="10">
    <source>
        <dbReference type="Proteomes" id="UP000002037"/>
    </source>
</evidence>
<dbReference type="SUPFAM" id="SSF103473">
    <property type="entry name" value="MFS general substrate transporter"/>
    <property type="match status" value="1"/>
</dbReference>
<feature type="transmembrane region" description="Helical" evidence="8">
    <location>
        <begin position="173"/>
        <end position="193"/>
    </location>
</feature>
<dbReference type="GeneID" id="8296196"/>
<feature type="transmembrane region" description="Helical" evidence="8">
    <location>
        <begin position="234"/>
        <end position="253"/>
    </location>
</feature>
<feature type="transmembrane region" description="Helical" evidence="8">
    <location>
        <begin position="200"/>
        <end position="219"/>
    </location>
</feature>
<evidence type="ECO:0000256" key="2">
    <source>
        <dbReference type="ARBA" id="ARBA00008335"/>
    </source>
</evidence>
<keyword evidence="3" id="KW-0813">Transport</keyword>
<feature type="transmembrane region" description="Helical" evidence="8">
    <location>
        <begin position="347"/>
        <end position="369"/>
    </location>
</feature>
<accession>C5M1Y8</accession>
<dbReference type="PANTHER" id="PTHR23501">
    <property type="entry name" value="MAJOR FACILITATOR SUPERFAMILY"/>
    <property type="match status" value="1"/>
</dbReference>
<feature type="transmembrane region" description="Helical" evidence="8">
    <location>
        <begin position="59"/>
        <end position="84"/>
    </location>
</feature>
<dbReference type="InterPro" id="IPR036259">
    <property type="entry name" value="MFS_trans_sf"/>
</dbReference>
<keyword evidence="10" id="KW-1185">Reference proteome</keyword>
<proteinExistence type="inferred from homology"/>
<keyword evidence="6" id="KW-0406">Ion transport</keyword>
<keyword evidence="7 8" id="KW-0472">Membrane</keyword>
<evidence type="ECO:0000256" key="8">
    <source>
        <dbReference type="SAM" id="Phobius"/>
    </source>
</evidence>
<dbReference type="GO" id="GO:0005768">
    <property type="term" value="C:endosome"/>
    <property type="evidence" value="ECO:0007669"/>
    <property type="project" value="TreeGrafter"/>
</dbReference>
<gene>
    <name evidence="9" type="ORF">CTRG_00077</name>
</gene>
<dbReference type="GO" id="GO:0005774">
    <property type="term" value="C:vacuolar membrane"/>
    <property type="evidence" value="ECO:0007669"/>
    <property type="project" value="TreeGrafter"/>
</dbReference>
<reference evidence="9 10" key="1">
    <citation type="journal article" date="2009" name="Nature">
        <title>Evolution of pathogenicity and sexual reproduction in eight Candida genomes.</title>
        <authorList>
            <person name="Butler G."/>
            <person name="Rasmussen M.D."/>
            <person name="Lin M.F."/>
            <person name="Santos M.A."/>
            <person name="Sakthikumar S."/>
            <person name="Munro C.A."/>
            <person name="Rheinbay E."/>
            <person name="Grabherr M."/>
            <person name="Forche A."/>
            <person name="Reedy J.L."/>
            <person name="Agrafioti I."/>
            <person name="Arnaud M.B."/>
            <person name="Bates S."/>
            <person name="Brown A.J."/>
            <person name="Brunke S."/>
            <person name="Costanzo M.C."/>
            <person name="Fitzpatrick D.A."/>
            <person name="de Groot P.W."/>
            <person name="Harris D."/>
            <person name="Hoyer L.L."/>
            <person name="Hube B."/>
            <person name="Klis F.M."/>
            <person name="Kodira C."/>
            <person name="Lennard N."/>
            <person name="Logue M.E."/>
            <person name="Martin R."/>
            <person name="Neiman A.M."/>
            <person name="Nikolaou E."/>
            <person name="Quail M.A."/>
            <person name="Quinn J."/>
            <person name="Santos M.C."/>
            <person name="Schmitzberger F.F."/>
            <person name="Sherlock G."/>
            <person name="Shah P."/>
            <person name="Silverstein K.A."/>
            <person name="Skrzypek M.S."/>
            <person name="Soll D."/>
            <person name="Staggs R."/>
            <person name="Stansfield I."/>
            <person name="Stumpf M.P."/>
            <person name="Sudbery P.E."/>
            <person name="Srikantha T."/>
            <person name="Zeng Q."/>
            <person name="Berman J."/>
            <person name="Berriman M."/>
            <person name="Heitman J."/>
            <person name="Gow N.A."/>
            <person name="Lorenz M.C."/>
            <person name="Birren B.W."/>
            <person name="Kellis M."/>
            <person name="Cuomo C.A."/>
        </authorList>
    </citation>
    <scope>NUCLEOTIDE SEQUENCE [LARGE SCALE GENOMIC DNA]</scope>
    <source>
        <strain evidence="10">ATCC MYA-3404 / T1</strain>
    </source>
</reference>
<name>C5M1Y8_CANTT</name>
<dbReference type="VEuPathDB" id="FungiDB:CTRG_00077"/>